<dbReference type="eggNOG" id="KOG0434">
    <property type="taxonomic scope" value="Eukaryota"/>
</dbReference>
<dbReference type="FunFam" id="3.40.50.620:FF:000023">
    <property type="entry name" value="Isoleucyl-tRNA synthetase,cytoplasmic"/>
    <property type="match status" value="1"/>
</dbReference>
<evidence type="ECO:0000259" key="13">
    <source>
        <dbReference type="Pfam" id="PF08264"/>
    </source>
</evidence>
<dbReference type="HAMAP" id="MF_02003">
    <property type="entry name" value="Ile_tRNA_synth_type2"/>
    <property type="match status" value="1"/>
</dbReference>
<dbReference type="GO" id="GO:0005524">
    <property type="term" value="F:ATP binding"/>
    <property type="evidence" value="ECO:0007669"/>
    <property type="project" value="UniProtKB-KW"/>
</dbReference>
<keyword evidence="7 11" id="KW-0030">Aminoacyl-tRNA synthetase</keyword>
<keyword evidence="6 11" id="KW-0648">Protein biosynthesis</keyword>
<comment type="similarity">
    <text evidence="1 11">Belongs to the class-I aminoacyl-tRNA synthetase family.</text>
</comment>
<dbReference type="AlphaFoldDB" id="E6ZYQ0"/>
<evidence type="ECO:0000256" key="3">
    <source>
        <dbReference type="ARBA" id="ARBA00022598"/>
    </source>
</evidence>
<evidence type="ECO:0000313" key="14">
    <source>
        <dbReference type="EMBL" id="CBQ72357.1"/>
    </source>
</evidence>
<keyword evidence="3 11" id="KW-0436">Ligase</keyword>
<dbReference type="PANTHER" id="PTHR42780:SF1">
    <property type="entry name" value="ISOLEUCINE--TRNA LIGASE, CYTOPLASMIC"/>
    <property type="match status" value="1"/>
</dbReference>
<evidence type="ECO:0000256" key="4">
    <source>
        <dbReference type="ARBA" id="ARBA00022741"/>
    </source>
</evidence>
<dbReference type="Pfam" id="PF08264">
    <property type="entry name" value="Anticodon_1"/>
    <property type="match status" value="1"/>
</dbReference>
<dbReference type="Gene3D" id="3.90.740.10">
    <property type="entry name" value="Valyl/Leucyl/Isoleucyl-tRNA synthetase, editing domain"/>
    <property type="match status" value="1"/>
</dbReference>
<dbReference type="SUPFAM" id="SSF47323">
    <property type="entry name" value="Anticodon-binding domain of a subclass of class I aminoacyl-tRNA synthetases"/>
    <property type="match status" value="1"/>
</dbReference>
<keyword evidence="4 11" id="KW-0547">Nucleotide-binding</keyword>
<dbReference type="VEuPathDB" id="FungiDB:sr13065"/>
<dbReference type="PANTHER" id="PTHR42780">
    <property type="entry name" value="SOLEUCYL-TRNA SYNTHETASE"/>
    <property type="match status" value="1"/>
</dbReference>
<gene>
    <name evidence="14" type="ORF">sr13065</name>
</gene>
<dbReference type="InterPro" id="IPR013155">
    <property type="entry name" value="M/V/L/I-tRNA-synth_anticd-bd"/>
</dbReference>
<dbReference type="CDD" id="cd00818">
    <property type="entry name" value="IleRS_core"/>
    <property type="match status" value="1"/>
</dbReference>
<feature type="domain" description="Aminoacyl-tRNA synthetase class Ia" evidence="12">
    <location>
        <begin position="29"/>
        <end position="652"/>
    </location>
</feature>
<dbReference type="OrthoDB" id="1706657at2759"/>
<dbReference type="SUPFAM" id="SSF50677">
    <property type="entry name" value="ValRS/IleRS/LeuRS editing domain"/>
    <property type="match status" value="1"/>
</dbReference>
<dbReference type="PRINTS" id="PR00984">
    <property type="entry name" value="TRNASYNTHILE"/>
</dbReference>
<dbReference type="FunFam" id="1.10.730.10:FF:000004">
    <property type="entry name" value="Isoleucyl-tRNA synthetase, cytoplasmic"/>
    <property type="match status" value="1"/>
</dbReference>
<organism evidence="14 15">
    <name type="scientific">Sporisorium reilianum (strain SRZ2)</name>
    <name type="common">Maize head smut fungus</name>
    <dbReference type="NCBI Taxonomy" id="999809"/>
    <lineage>
        <taxon>Eukaryota</taxon>
        <taxon>Fungi</taxon>
        <taxon>Dikarya</taxon>
        <taxon>Basidiomycota</taxon>
        <taxon>Ustilaginomycotina</taxon>
        <taxon>Ustilaginomycetes</taxon>
        <taxon>Ustilaginales</taxon>
        <taxon>Ustilaginaceae</taxon>
        <taxon>Sporisorium</taxon>
    </lineage>
</organism>
<feature type="domain" description="Methionyl/Valyl/Leucyl/Isoleucyl-tRNA synthetase anticodon-binding" evidence="13">
    <location>
        <begin position="706"/>
        <end position="862"/>
    </location>
</feature>
<dbReference type="NCBIfam" id="TIGR00392">
    <property type="entry name" value="ileS"/>
    <property type="match status" value="1"/>
</dbReference>
<reference evidence="14 15" key="1">
    <citation type="journal article" date="2010" name="Science">
        <title>Pathogenicity determinants in smut fungi revealed by genome comparison.</title>
        <authorList>
            <person name="Schirawski J."/>
            <person name="Mannhaupt G."/>
            <person name="Muench K."/>
            <person name="Brefort T."/>
            <person name="Schipper K."/>
            <person name="Doehlemann G."/>
            <person name="Di Stasio M."/>
            <person name="Roessel N."/>
            <person name="Mendoza-Mendoza A."/>
            <person name="Pester D."/>
            <person name="Mueller O."/>
            <person name="Winterberg B."/>
            <person name="Meyer E."/>
            <person name="Ghareeb H."/>
            <person name="Wollenberg T."/>
            <person name="Muensterkoetter M."/>
            <person name="Wong P."/>
            <person name="Walter M."/>
            <person name="Stukenbrock E."/>
            <person name="Gueldener U."/>
            <person name="Kahmann R."/>
        </authorList>
    </citation>
    <scope>NUCLEOTIDE SEQUENCE [LARGE SCALE GENOMIC DNA]</scope>
    <source>
        <strain evidence="15">SRZ2</strain>
    </source>
</reference>
<evidence type="ECO:0000256" key="8">
    <source>
        <dbReference type="ARBA" id="ARBA00032665"/>
    </source>
</evidence>
<dbReference type="EC" id="6.1.1.5" evidence="2"/>
<dbReference type="FunFam" id="3.90.740.10:FF:000044">
    <property type="entry name" value="Isoleucine--tRNA ligase"/>
    <property type="match status" value="1"/>
</dbReference>
<dbReference type="Pfam" id="PF19302">
    <property type="entry name" value="DUF5915"/>
    <property type="match status" value="1"/>
</dbReference>
<proteinExistence type="inferred from homology"/>
<keyword evidence="15" id="KW-1185">Reference proteome</keyword>
<dbReference type="InterPro" id="IPR002301">
    <property type="entry name" value="Ile-tRNA-ligase"/>
</dbReference>
<evidence type="ECO:0000256" key="2">
    <source>
        <dbReference type="ARBA" id="ARBA00013165"/>
    </source>
</evidence>
<evidence type="ECO:0000256" key="1">
    <source>
        <dbReference type="ARBA" id="ARBA00005594"/>
    </source>
</evidence>
<dbReference type="InterPro" id="IPR009080">
    <property type="entry name" value="tRNAsynth_Ia_anticodon-bd"/>
</dbReference>
<evidence type="ECO:0000256" key="5">
    <source>
        <dbReference type="ARBA" id="ARBA00022840"/>
    </source>
</evidence>
<comment type="catalytic activity">
    <reaction evidence="9">
        <text>tRNA(Ile) + L-isoleucine + ATP = L-isoleucyl-tRNA(Ile) + AMP + diphosphate</text>
        <dbReference type="Rhea" id="RHEA:11060"/>
        <dbReference type="Rhea" id="RHEA-COMP:9666"/>
        <dbReference type="Rhea" id="RHEA-COMP:9695"/>
        <dbReference type="ChEBI" id="CHEBI:30616"/>
        <dbReference type="ChEBI" id="CHEBI:33019"/>
        <dbReference type="ChEBI" id="CHEBI:58045"/>
        <dbReference type="ChEBI" id="CHEBI:78442"/>
        <dbReference type="ChEBI" id="CHEBI:78528"/>
        <dbReference type="ChEBI" id="CHEBI:456215"/>
        <dbReference type="EC" id="6.1.1.5"/>
    </reaction>
</comment>
<accession>E6ZYQ0</accession>
<dbReference type="Proteomes" id="UP000008867">
    <property type="component" value="Chromosome 4"/>
</dbReference>
<dbReference type="CDD" id="cd07961">
    <property type="entry name" value="Anticodon_Ia_Ile_ABEc"/>
    <property type="match status" value="1"/>
</dbReference>
<name>E6ZYQ0_SPORE</name>
<dbReference type="InterPro" id="IPR001412">
    <property type="entry name" value="aa-tRNA-synth_I_CS"/>
</dbReference>
<sequence>MAETTDSPTVFGEHEVTAAFNFPTEEEKVIRYWRAIDAFKTSLKQSEGRKPFSFYDGPPFATGLPHYGHLLAGTVKDIVTRHAHSTGHYVDRRFGWDCHGLPVEHEIDKKLGIKGKEDVMAMGIDKYNAECRAIVMTYQKEWKDTVERMGRWIDFDYGYKTMDLNFMESVWWVFKTLHQKGLVYQGIRVMPYSTACTTPLSNFEAGLDYREVQDPAVTVSFPLVEDPKTAFLAWTTTPWTLPSNLGLCVHPDFNYIKIHDDERDMNFIIHEDLLTTLYKDPKKAKFQKLETFKGKDLVGKQYEPVFPYFQERFQGRAFRVLSDTYVTSDAGTGIVHQAPAFGDDDHRVAIAHGVISRDETPPNPVDGSGRYTNEVPDYEGVHVKDADKAIQKDLKARGRLIVQATLSHQYPFCWRSGTPLIYKAIPSWFVRVEPAIEKLVKNNNATRWVPVHVGEGRFGSWIANARDWNISRNRYWGTPIPLWASEDMQEIVCVGSVEELEKLSGVTGITDLHKDKIDHITIPSQQGKGQLKRVEEVFDCWFESGSMPYAQAHYPFENKDKFEKSFPADFISEGLDQTRGWFYTLLILATHLFDTAPWKNLIVSGLVLAADGKKMSKSLRNYPDPNLLINQYGADAIRLYLINSPVVRAENLRFKEEGVKEVVASTFLPWLNSFRFFLGSVSLLEKDHGIKFVYQNKAEKSSNVMDRWILARCQSLIKLISEEMAAYRLYTVVPRLGELIDELTNWYIRFNRRRLKGENGVEDTQAALNSLFETLYTLCRTLSSFTPFLTENLYQGLRKFLPPVAADDKEDYRSVHFLSFPEVNESYFDPVIQRQFKALQSVVELGRVMRVNSNLAIRVPLKELVVFHTDPEYLHDVESLSDYIKEELNVRDLVLSSDEAKCGVRFKLFADWPVLGRKLRKDVGKVRKGLESVTSDDAKRYRETGKLNVAGVDLVEGDLRVIRYVETKEIDGTFESNTDGNVVVLLDVQQRPELVSEGTAREVVNRIQRLRKKAGLVATDEVDAFYSFEAGLGQALAECIESQPETFMKALRRKPLPEAEKRAEAKVILQEEQEVGEDKFMLTLAWA</sequence>
<dbReference type="GO" id="GO:0000049">
    <property type="term" value="F:tRNA binding"/>
    <property type="evidence" value="ECO:0007669"/>
    <property type="project" value="InterPro"/>
</dbReference>
<dbReference type="GO" id="GO:0004822">
    <property type="term" value="F:isoleucine-tRNA ligase activity"/>
    <property type="evidence" value="ECO:0007669"/>
    <property type="project" value="UniProtKB-EC"/>
</dbReference>
<dbReference type="InterPro" id="IPR002300">
    <property type="entry name" value="aa-tRNA-synth_Ia"/>
</dbReference>
<dbReference type="SUPFAM" id="SSF52374">
    <property type="entry name" value="Nucleotidylyl transferase"/>
    <property type="match status" value="1"/>
</dbReference>
<dbReference type="InterPro" id="IPR033709">
    <property type="entry name" value="Anticodon_Ile_ABEc"/>
</dbReference>
<evidence type="ECO:0000256" key="9">
    <source>
        <dbReference type="ARBA" id="ARBA00048359"/>
    </source>
</evidence>
<evidence type="ECO:0000256" key="11">
    <source>
        <dbReference type="RuleBase" id="RU363035"/>
    </source>
</evidence>
<evidence type="ECO:0000256" key="6">
    <source>
        <dbReference type="ARBA" id="ARBA00022917"/>
    </source>
</evidence>
<dbReference type="Pfam" id="PF00133">
    <property type="entry name" value="tRNA-synt_1"/>
    <property type="match status" value="1"/>
</dbReference>
<dbReference type="FunFam" id="3.40.50.620:FF:000176">
    <property type="entry name" value="Isoleucine-tRNA ligase, putative"/>
    <property type="match status" value="1"/>
</dbReference>
<dbReference type="PROSITE" id="PS00178">
    <property type="entry name" value="AA_TRNA_LIGASE_I"/>
    <property type="match status" value="1"/>
</dbReference>
<evidence type="ECO:0000256" key="7">
    <source>
        <dbReference type="ARBA" id="ARBA00023146"/>
    </source>
</evidence>
<dbReference type="Gene3D" id="3.40.50.620">
    <property type="entry name" value="HUPs"/>
    <property type="match status" value="2"/>
</dbReference>
<dbReference type="Gene3D" id="1.10.730.10">
    <property type="entry name" value="Isoleucyl-tRNA Synthetase, Domain 1"/>
    <property type="match status" value="1"/>
</dbReference>
<dbReference type="EMBL" id="FQ311463">
    <property type="protein sequence ID" value="CBQ72357.1"/>
    <property type="molecule type" value="Genomic_DNA"/>
</dbReference>
<dbReference type="GO" id="GO:0002161">
    <property type="term" value="F:aminoacyl-tRNA deacylase activity"/>
    <property type="evidence" value="ECO:0007669"/>
    <property type="project" value="InterPro"/>
</dbReference>
<protein>
    <recommendedName>
        <fullName evidence="10">Isoleucine--tRNA ligase, cytoplasmic</fullName>
        <ecNumber evidence="2">6.1.1.5</ecNumber>
    </recommendedName>
    <alternativeName>
        <fullName evidence="8">Isoleucyl-tRNA synthetase</fullName>
    </alternativeName>
</protein>
<evidence type="ECO:0000256" key="10">
    <source>
        <dbReference type="ARBA" id="ARBA00069879"/>
    </source>
</evidence>
<dbReference type="InterPro" id="IPR023586">
    <property type="entry name" value="Ile-tRNA-ligase_type2"/>
</dbReference>
<keyword evidence="5 11" id="KW-0067">ATP-binding</keyword>
<dbReference type="HOGENOM" id="CLU_001493_1_0_1"/>
<dbReference type="InterPro" id="IPR009008">
    <property type="entry name" value="Val/Leu/Ile-tRNA-synth_edit"/>
</dbReference>
<evidence type="ECO:0000313" key="15">
    <source>
        <dbReference type="Proteomes" id="UP000008867"/>
    </source>
</evidence>
<dbReference type="GO" id="GO:0006428">
    <property type="term" value="P:isoleucyl-tRNA aminoacylation"/>
    <property type="evidence" value="ECO:0007669"/>
    <property type="project" value="InterPro"/>
</dbReference>
<dbReference type="InterPro" id="IPR014729">
    <property type="entry name" value="Rossmann-like_a/b/a_fold"/>
</dbReference>
<evidence type="ECO:0000259" key="12">
    <source>
        <dbReference type="Pfam" id="PF00133"/>
    </source>
</evidence>